<feature type="transmembrane region" description="Helical" evidence="8">
    <location>
        <begin position="230"/>
        <end position="251"/>
    </location>
</feature>
<feature type="transmembrane region" description="Helical" evidence="8">
    <location>
        <begin position="333"/>
        <end position="355"/>
    </location>
</feature>
<evidence type="ECO:0000256" key="2">
    <source>
        <dbReference type="ARBA" id="ARBA00022475"/>
    </source>
</evidence>
<protein>
    <submittedName>
        <fullName evidence="9">DUF2029 domain-containing protein</fullName>
    </submittedName>
</protein>
<evidence type="ECO:0000256" key="8">
    <source>
        <dbReference type="SAM" id="Phobius"/>
    </source>
</evidence>
<feature type="transmembrane region" description="Helical" evidence="8">
    <location>
        <begin position="138"/>
        <end position="158"/>
    </location>
</feature>
<comment type="similarity">
    <text evidence="7">Belongs to the glycosyltransferase 87 family.</text>
</comment>
<feature type="transmembrane region" description="Helical" evidence="8">
    <location>
        <begin position="68"/>
        <end position="90"/>
    </location>
</feature>
<evidence type="ECO:0000313" key="9">
    <source>
        <dbReference type="EMBL" id="MBJ7601584.1"/>
    </source>
</evidence>
<comment type="caution">
    <text evidence="9">The sequence shown here is derived from an EMBL/GenBank/DDBJ whole genome shotgun (WGS) entry which is preliminary data.</text>
</comment>
<dbReference type="RefSeq" id="WP_338175936.1">
    <property type="nucleotide sequence ID" value="NZ_JAEKNQ010000001.1"/>
</dbReference>
<feature type="transmembrane region" description="Helical" evidence="8">
    <location>
        <begin position="164"/>
        <end position="185"/>
    </location>
</feature>
<evidence type="ECO:0000256" key="5">
    <source>
        <dbReference type="ARBA" id="ARBA00022989"/>
    </source>
</evidence>
<proteinExistence type="inferred from homology"/>
<evidence type="ECO:0000256" key="3">
    <source>
        <dbReference type="ARBA" id="ARBA00022679"/>
    </source>
</evidence>
<reference evidence="9 10" key="1">
    <citation type="submission" date="2020-10" db="EMBL/GenBank/DDBJ databases">
        <title>Ca. Dormibacterota MAGs.</title>
        <authorList>
            <person name="Montgomery K."/>
        </authorList>
    </citation>
    <scope>NUCLEOTIDE SEQUENCE [LARGE SCALE GENOMIC DNA]</scope>
    <source>
        <strain evidence="9">SC8811_S16_3</strain>
    </source>
</reference>
<dbReference type="AlphaFoldDB" id="A0A934K7T1"/>
<keyword evidence="6 8" id="KW-0472">Membrane</keyword>
<gene>
    <name evidence="9" type="ORF">JF888_00045</name>
</gene>
<keyword evidence="2" id="KW-1003">Cell membrane</keyword>
<evidence type="ECO:0000256" key="6">
    <source>
        <dbReference type="ARBA" id="ARBA00023136"/>
    </source>
</evidence>
<dbReference type="Pfam" id="PF09594">
    <property type="entry name" value="GT87"/>
    <property type="match status" value="1"/>
</dbReference>
<keyword evidence="5 8" id="KW-1133">Transmembrane helix</keyword>
<name>A0A934K7T1_9BACT</name>
<sequence length="376" mass="39516">MFNDFYDYWAAGRVFLHGGNPYDAASLNQVLSAAGVHSTVGEFGYSYPLFFLLLVVPLALLPAQVAGYVFAGLSLGAFAVAVGLLLTPLAQLGRLELTALAIAAGGFVPVRGSLFFGQANLIVLLALALAYRERAASLLLALAGAVKLYPAAGLLAHLRRARAGAVPLFLGAALTGALVLVPNLLSGRRGSTRLLDMLGPDPYWSNASLNGFVSRIALPSPWSEPLLPGLPVTPGVVLLALLLAGVSLAIMLRSRPSWSGSLALCLAAATVATPKNSLWNFVPLLLPVAYCWPHVRRRPMLLLPLLAGWLLIDLQSSVNVARDDPGGHGRLQTMLLGMAALGGLMIWATNAVVLAREAAEAVVTDRMSRPAGNRVP</sequence>
<keyword evidence="3" id="KW-0808">Transferase</keyword>
<evidence type="ECO:0000256" key="4">
    <source>
        <dbReference type="ARBA" id="ARBA00022692"/>
    </source>
</evidence>
<feature type="transmembrane region" description="Helical" evidence="8">
    <location>
        <begin position="110"/>
        <end position="131"/>
    </location>
</feature>
<dbReference type="Proteomes" id="UP000620075">
    <property type="component" value="Unassembled WGS sequence"/>
</dbReference>
<dbReference type="EMBL" id="JAEKNQ010000001">
    <property type="protein sequence ID" value="MBJ7601584.1"/>
    <property type="molecule type" value="Genomic_DNA"/>
</dbReference>
<comment type="subcellular location">
    <subcellularLocation>
        <location evidence="1">Cell membrane</location>
        <topology evidence="1">Multi-pass membrane protein</topology>
    </subcellularLocation>
</comment>
<feature type="transmembrane region" description="Helical" evidence="8">
    <location>
        <begin position="45"/>
        <end position="61"/>
    </location>
</feature>
<keyword evidence="4 8" id="KW-0812">Transmembrane</keyword>
<evidence type="ECO:0000256" key="1">
    <source>
        <dbReference type="ARBA" id="ARBA00004651"/>
    </source>
</evidence>
<dbReference type="GO" id="GO:0016758">
    <property type="term" value="F:hexosyltransferase activity"/>
    <property type="evidence" value="ECO:0007669"/>
    <property type="project" value="InterPro"/>
</dbReference>
<evidence type="ECO:0000313" key="10">
    <source>
        <dbReference type="Proteomes" id="UP000620075"/>
    </source>
</evidence>
<evidence type="ECO:0000256" key="7">
    <source>
        <dbReference type="ARBA" id="ARBA00024033"/>
    </source>
</evidence>
<organism evidence="9 10">
    <name type="scientific">Candidatus Dormiibacter inghamiae</name>
    <dbReference type="NCBI Taxonomy" id="3127013"/>
    <lineage>
        <taxon>Bacteria</taxon>
        <taxon>Bacillati</taxon>
        <taxon>Candidatus Dormiibacterota</taxon>
        <taxon>Candidatus Dormibacteria</taxon>
        <taxon>Candidatus Dormibacterales</taxon>
        <taxon>Candidatus Dormibacteraceae</taxon>
        <taxon>Candidatus Dormiibacter</taxon>
    </lineage>
</organism>
<accession>A0A934K7T1</accession>
<dbReference type="InterPro" id="IPR018584">
    <property type="entry name" value="GT87"/>
</dbReference>
<dbReference type="GO" id="GO:0005886">
    <property type="term" value="C:plasma membrane"/>
    <property type="evidence" value="ECO:0007669"/>
    <property type="project" value="UniProtKB-SubCell"/>
</dbReference>